<comment type="caution">
    <text evidence="1">The sequence shown here is derived from an EMBL/GenBank/DDBJ whole genome shotgun (WGS) entry which is preliminary data.</text>
</comment>
<organism evidence="1 2">
    <name type="scientific">Diploscapter pachys</name>
    <dbReference type="NCBI Taxonomy" id="2018661"/>
    <lineage>
        <taxon>Eukaryota</taxon>
        <taxon>Metazoa</taxon>
        <taxon>Ecdysozoa</taxon>
        <taxon>Nematoda</taxon>
        <taxon>Chromadorea</taxon>
        <taxon>Rhabditida</taxon>
        <taxon>Rhabditina</taxon>
        <taxon>Rhabditomorpha</taxon>
        <taxon>Rhabditoidea</taxon>
        <taxon>Rhabditidae</taxon>
        <taxon>Diploscapter</taxon>
    </lineage>
</organism>
<keyword evidence="2" id="KW-1185">Reference proteome</keyword>
<reference evidence="1 2" key="1">
    <citation type="journal article" date="2017" name="Curr. Biol.">
        <title>Genome architecture and evolution of a unichromosomal asexual nematode.</title>
        <authorList>
            <person name="Fradin H."/>
            <person name="Zegar C."/>
            <person name="Gutwein M."/>
            <person name="Lucas J."/>
            <person name="Kovtun M."/>
            <person name="Corcoran D."/>
            <person name="Baugh L.R."/>
            <person name="Kiontke K."/>
            <person name="Gunsalus K."/>
            <person name="Fitch D.H."/>
            <person name="Piano F."/>
        </authorList>
    </citation>
    <scope>NUCLEOTIDE SEQUENCE [LARGE SCALE GENOMIC DNA]</scope>
    <source>
        <strain evidence="1">PF1309</strain>
    </source>
</reference>
<name>A0A2A2K939_9BILA</name>
<dbReference type="EMBL" id="LIAE01009275">
    <property type="protein sequence ID" value="PAV70464.1"/>
    <property type="molecule type" value="Genomic_DNA"/>
</dbReference>
<dbReference type="Proteomes" id="UP000218231">
    <property type="component" value="Unassembled WGS sequence"/>
</dbReference>
<evidence type="ECO:0000313" key="1">
    <source>
        <dbReference type="EMBL" id="PAV70464.1"/>
    </source>
</evidence>
<proteinExistence type="predicted"/>
<sequence>MGSEKSVARRLSEVRPLYFQLLKEYYGEVRTLEYDLQDLTWREDMHTKDHDYRENGFMKILSNVPDEVFYKWKEIKDELAGNKKITPSPSPIASLSRIISRSYKSAKLVCEEIDGSFAKFDLAIEIDDTPLGRIFAKILSGENDYVSPMSPFDIIEHTFVGNPYNIVLSKYFPHINIITDTGSKPLEERYIMPIGMGDIYMGVTGSNQLVILVQPVANITMRLLILSILCTSVLHLHASENDNSQSPDIKSISEELANESKMYSEYSPEQVENFRKIWEIINRTIPPHNKLDMIKPIARTLVTNQQNGELDSATINDKSSEELLGLFDMLIKENDKFEDLVDFEESRELSLKIRDLEKEIQEFIFKNMPTGANLTKFAFRDFLNNHDANAVKKWYQFKRGIGSKYRFKRDSELRAITVNCKQTKGGSFKMTISVDKKNASQIFGQILIGNNNFGPGGSSFSISERPFRGNEHNNVLDKAFPRQNVKVMEDAGIKQLTRDYNLESDLGGVYMGLSAGSILNILVQPVEGRYIDNGFVKVGRITRVPELLQEQGEDGKFFNFEIVGIEKYN</sequence>
<gene>
    <name evidence="1" type="ORF">WR25_19388</name>
</gene>
<accession>A0A2A2K939</accession>
<protein>
    <submittedName>
        <fullName evidence="1">Uncharacterized protein</fullName>
    </submittedName>
</protein>
<evidence type="ECO:0000313" key="2">
    <source>
        <dbReference type="Proteomes" id="UP000218231"/>
    </source>
</evidence>
<dbReference type="AlphaFoldDB" id="A0A2A2K939"/>